<evidence type="ECO:0000256" key="3">
    <source>
        <dbReference type="ARBA" id="ARBA00022840"/>
    </source>
</evidence>
<dbReference type="GO" id="GO:0005524">
    <property type="term" value="F:ATP binding"/>
    <property type="evidence" value="ECO:0007669"/>
    <property type="project" value="UniProtKB-KW"/>
</dbReference>
<keyword evidence="3" id="KW-0067">ATP-binding</keyword>
<dbReference type="Proteomes" id="UP001272987">
    <property type="component" value="Unassembled WGS sequence"/>
</dbReference>
<dbReference type="Gene3D" id="3.90.800.10">
    <property type="entry name" value="Glutamyl-tRNA Synthetase, Domain 3"/>
    <property type="match status" value="1"/>
</dbReference>
<dbReference type="Gene3D" id="3.40.50.620">
    <property type="entry name" value="HUPs"/>
    <property type="match status" value="1"/>
</dbReference>
<keyword evidence="2" id="KW-0547">Nucleotide-binding</keyword>
<evidence type="ECO:0000313" key="7">
    <source>
        <dbReference type="EMBL" id="MDX3025908.1"/>
    </source>
</evidence>
<sequence>MLRIEDTDEARNRPEWVDGILNALSAIHINADDPTFTGPYFRSHNIEGQREAALRLGERKAYYSKAPSACPATR</sequence>
<dbReference type="EMBL" id="JARAWP010000059">
    <property type="protein sequence ID" value="MDX3025908.1"/>
    <property type="molecule type" value="Genomic_DNA"/>
</dbReference>
<feature type="domain" description="Glutamyl/glutaminyl-tRNA synthetase class Ib catalytic" evidence="5">
    <location>
        <begin position="1"/>
        <end position="52"/>
    </location>
</feature>
<evidence type="ECO:0000256" key="2">
    <source>
        <dbReference type="ARBA" id="ARBA00022741"/>
    </source>
</evidence>
<evidence type="ECO:0000256" key="4">
    <source>
        <dbReference type="ARBA" id="ARBA00023146"/>
    </source>
</evidence>
<dbReference type="GO" id="GO:0004812">
    <property type="term" value="F:aminoacyl-tRNA ligase activity"/>
    <property type="evidence" value="ECO:0007669"/>
    <property type="project" value="UniProtKB-KW"/>
</dbReference>
<dbReference type="Pfam" id="PF00749">
    <property type="entry name" value="tRNA-synt_1c"/>
    <property type="match status" value="1"/>
</dbReference>
<accession>A0AAP6BLW9</accession>
<protein>
    <submittedName>
        <fullName evidence="6">Glutamate--tRNA ligase family protein</fullName>
    </submittedName>
</protein>
<proteinExistence type="predicted"/>
<name>A0AAP6BLW9_9ACTN</name>
<evidence type="ECO:0000259" key="5">
    <source>
        <dbReference type="Pfam" id="PF00749"/>
    </source>
</evidence>
<keyword evidence="8" id="KW-1185">Reference proteome</keyword>
<dbReference type="GeneID" id="75534033"/>
<dbReference type="Proteomes" id="UP001282288">
    <property type="component" value="Unassembled WGS sequence"/>
</dbReference>
<evidence type="ECO:0000313" key="9">
    <source>
        <dbReference type="Proteomes" id="UP001282288"/>
    </source>
</evidence>
<keyword evidence="4" id="KW-0030">Aminoacyl-tRNA synthetase</keyword>
<reference evidence="6 8" key="1">
    <citation type="journal article" date="2023" name="Microb. Genom.">
        <title>Mesoterricola silvestris gen. nov., sp. nov., Mesoterricola sediminis sp. nov., Geothrix oryzae sp. nov., Geothrix edaphica sp. nov., Geothrix rubra sp. nov., and Geothrix limicola sp. nov., six novel members of Acidobacteriota isolated from soils.</title>
        <authorList>
            <person name="Weisberg A.J."/>
            <person name="Pearce E."/>
            <person name="Kramer C.G."/>
            <person name="Chang J.H."/>
            <person name="Clarke C.R."/>
        </authorList>
    </citation>
    <scope>NUCLEOTIDE SEQUENCE</scope>
    <source>
        <strain evidence="7 8">NB05-1H</strain>
        <strain evidence="6">NRRL_B-16521</strain>
    </source>
</reference>
<dbReference type="EMBL" id="JARAWC010000086">
    <property type="protein sequence ID" value="MDX2967194.1"/>
    <property type="molecule type" value="Genomic_DNA"/>
</dbReference>
<dbReference type="AlphaFoldDB" id="A0AAP6BLW9"/>
<dbReference type="SUPFAM" id="SSF52374">
    <property type="entry name" value="Nucleotidylyl transferase"/>
    <property type="match status" value="1"/>
</dbReference>
<evidence type="ECO:0000313" key="6">
    <source>
        <dbReference type="EMBL" id="MDX2967194.1"/>
    </source>
</evidence>
<dbReference type="GO" id="GO:0043039">
    <property type="term" value="P:tRNA aminoacylation"/>
    <property type="evidence" value="ECO:0007669"/>
    <property type="project" value="InterPro"/>
</dbReference>
<dbReference type="RefSeq" id="WP_010360597.1">
    <property type="nucleotide sequence ID" value="NZ_BCMK01000116.1"/>
</dbReference>
<dbReference type="InterPro" id="IPR014729">
    <property type="entry name" value="Rossmann-like_a/b/a_fold"/>
</dbReference>
<evidence type="ECO:0000313" key="8">
    <source>
        <dbReference type="Proteomes" id="UP001272987"/>
    </source>
</evidence>
<comment type="caution">
    <text evidence="6">The sequence shown here is derived from an EMBL/GenBank/DDBJ whole genome shotgun (WGS) entry which is preliminary data.</text>
</comment>
<evidence type="ECO:0000256" key="1">
    <source>
        <dbReference type="ARBA" id="ARBA00022598"/>
    </source>
</evidence>
<organism evidence="6 9">
    <name type="scientific">Streptomyces acidiscabies</name>
    <dbReference type="NCBI Taxonomy" id="42234"/>
    <lineage>
        <taxon>Bacteria</taxon>
        <taxon>Bacillati</taxon>
        <taxon>Actinomycetota</taxon>
        <taxon>Actinomycetes</taxon>
        <taxon>Kitasatosporales</taxon>
        <taxon>Streptomycetaceae</taxon>
        <taxon>Streptomyces</taxon>
    </lineage>
</organism>
<keyword evidence="1 6" id="KW-0436">Ligase</keyword>
<gene>
    <name evidence="6" type="ORF">PV399_47010</name>
    <name evidence="7" type="ORF">PV666_49855</name>
</gene>
<dbReference type="InterPro" id="IPR020058">
    <property type="entry name" value="Glu/Gln-tRNA-synth_Ib_cat-dom"/>
</dbReference>